<dbReference type="CDD" id="cd12107">
    <property type="entry name" value="Hemerythrin"/>
    <property type="match status" value="1"/>
</dbReference>
<comment type="caution">
    <text evidence="5">The sequence shown here is derived from an EMBL/GenBank/DDBJ whole genome shotgun (WGS) entry which is preliminary data.</text>
</comment>
<dbReference type="NCBIfam" id="NF033749">
    <property type="entry name" value="bact_hemeryth"/>
    <property type="match status" value="1"/>
</dbReference>
<dbReference type="InterPro" id="IPR035938">
    <property type="entry name" value="Hemerythrin-like_sf"/>
</dbReference>
<keyword evidence="3" id="KW-0408">Iron</keyword>
<evidence type="ECO:0000313" key="6">
    <source>
        <dbReference type="Proteomes" id="UP000821656"/>
    </source>
</evidence>
<sequence>MILNWDNSLSVGNDNIDNQHKELFYRLNKLLEAMKEGKGKSEVINTLDFLEVYVIKHFNYEEEIQKKNKYPKFNVQHKQHEEFKNELKELRRVFETTGISSLFVINTQQKMVKWCKDHIMNSDMELGEYLTKKLNKAF</sequence>
<evidence type="ECO:0000256" key="3">
    <source>
        <dbReference type="ARBA" id="ARBA00023004"/>
    </source>
</evidence>
<gene>
    <name evidence="5" type="ORF">DFH45_005028</name>
</gene>
<reference evidence="5" key="1">
    <citation type="submission" date="2020-05" db="EMBL/GenBank/DDBJ databases">
        <title>Genomic insights into acetone-butanol-ethanol (ABE) fermentation by sequencing solventogenic clostridia strains.</title>
        <authorList>
            <person name="Brown S."/>
        </authorList>
    </citation>
    <scope>NUCLEOTIDE SEQUENCE</scope>
    <source>
        <strain evidence="5">DJ126</strain>
    </source>
</reference>
<dbReference type="Gene3D" id="1.20.120.50">
    <property type="entry name" value="Hemerythrin-like"/>
    <property type="match status" value="1"/>
</dbReference>
<dbReference type="Proteomes" id="UP000821656">
    <property type="component" value="Unassembled WGS sequence"/>
</dbReference>
<dbReference type="EMBL" id="JABSXK010000001">
    <property type="protein sequence ID" value="NRV12065.1"/>
    <property type="molecule type" value="Genomic_DNA"/>
</dbReference>
<dbReference type="RefSeq" id="WP_077306529.1">
    <property type="nucleotide sequence ID" value="NZ_CP016090.1"/>
</dbReference>
<evidence type="ECO:0000259" key="4">
    <source>
        <dbReference type="Pfam" id="PF01814"/>
    </source>
</evidence>
<evidence type="ECO:0000256" key="2">
    <source>
        <dbReference type="ARBA" id="ARBA00022723"/>
    </source>
</evidence>
<proteinExistence type="inferred from homology"/>
<dbReference type="GO" id="GO:0046872">
    <property type="term" value="F:metal ion binding"/>
    <property type="evidence" value="ECO:0007669"/>
    <property type="project" value="UniProtKB-KW"/>
</dbReference>
<dbReference type="Pfam" id="PF01814">
    <property type="entry name" value="Hemerythrin"/>
    <property type="match status" value="1"/>
</dbReference>
<evidence type="ECO:0000256" key="1">
    <source>
        <dbReference type="ARBA" id="ARBA00010587"/>
    </source>
</evidence>
<dbReference type="PANTHER" id="PTHR37164:SF1">
    <property type="entry name" value="BACTERIOHEMERYTHRIN"/>
    <property type="match status" value="1"/>
</dbReference>
<dbReference type="InterPro" id="IPR012312">
    <property type="entry name" value="Hemerythrin-like"/>
</dbReference>
<comment type="similarity">
    <text evidence="1">Belongs to the hemerythrin family.</text>
</comment>
<evidence type="ECO:0000313" key="5">
    <source>
        <dbReference type="EMBL" id="NRV12065.1"/>
    </source>
</evidence>
<organism evidence="5 6">
    <name type="scientific">Clostridium beijerinckii</name>
    <name type="common">Clostridium MP</name>
    <dbReference type="NCBI Taxonomy" id="1520"/>
    <lineage>
        <taxon>Bacteria</taxon>
        <taxon>Bacillati</taxon>
        <taxon>Bacillota</taxon>
        <taxon>Clostridia</taxon>
        <taxon>Eubacteriales</taxon>
        <taxon>Clostridiaceae</taxon>
        <taxon>Clostridium</taxon>
    </lineage>
</organism>
<protein>
    <submittedName>
        <fullName evidence="5">Hemerythrin</fullName>
    </submittedName>
</protein>
<dbReference type="PANTHER" id="PTHR37164">
    <property type="entry name" value="BACTERIOHEMERYTHRIN"/>
    <property type="match status" value="1"/>
</dbReference>
<name>A0A9Q5CMB4_CLOBE</name>
<dbReference type="AlphaFoldDB" id="A0A9Q5CMB4"/>
<feature type="domain" description="Hemerythrin-like" evidence="4">
    <location>
        <begin position="12"/>
        <end position="128"/>
    </location>
</feature>
<dbReference type="InterPro" id="IPR050669">
    <property type="entry name" value="Hemerythrin"/>
</dbReference>
<dbReference type="InterPro" id="IPR012827">
    <property type="entry name" value="Hemerythrin_metal-bd"/>
</dbReference>
<dbReference type="SUPFAM" id="SSF47188">
    <property type="entry name" value="Hemerythrin-like"/>
    <property type="match status" value="1"/>
</dbReference>
<accession>A0A9Q5CMB4</accession>
<keyword evidence="2" id="KW-0479">Metal-binding</keyword>
<dbReference type="NCBIfam" id="TIGR02481">
    <property type="entry name" value="hemeryth_dom"/>
    <property type="match status" value="1"/>
</dbReference>